<reference evidence="2" key="2">
    <citation type="submission" date="2020-05" db="EMBL/GenBank/DDBJ databases">
        <authorList>
            <person name="Kim H.-S."/>
            <person name="Proctor R.H."/>
            <person name="Brown D.W."/>
        </authorList>
    </citation>
    <scope>NUCLEOTIDE SEQUENCE</scope>
    <source>
        <strain evidence="2">NRRL 20472</strain>
    </source>
</reference>
<dbReference type="Gene3D" id="3.30.565.10">
    <property type="entry name" value="Histidine kinase-like ATPase, C-terminal domain"/>
    <property type="match status" value="1"/>
</dbReference>
<dbReference type="PANTHER" id="PTHR32387">
    <property type="entry name" value="WU:FJ29H11"/>
    <property type="match status" value="1"/>
</dbReference>
<name>A0A8H4UC58_9HYPO</name>
<evidence type="ECO:0008006" key="4">
    <source>
        <dbReference type="Google" id="ProtNLM"/>
    </source>
</evidence>
<dbReference type="PANTHER" id="PTHR32387:SF0">
    <property type="entry name" value="PROTEIN NO VEIN"/>
    <property type="match status" value="1"/>
</dbReference>
<comment type="caution">
    <text evidence="2">The sequence shown here is derived from an EMBL/GenBank/DDBJ whole genome shotgun (WGS) entry which is preliminary data.</text>
</comment>
<dbReference type="NCBIfam" id="NF047352">
    <property type="entry name" value="P_loop_sacsin"/>
    <property type="match status" value="1"/>
</dbReference>
<protein>
    <recommendedName>
        <fullName evidence="4">Protein NO VEIN C-terminal domain-containing protein</fullName>
    </recommendedName>
</protein>
<dbReference type="InterPro" id="IPR036890">
    <property type="entry name" value="HATPase_C_sf"/>
</dbReference>
<feature type="region of interest" description="Disordered" evidence="1">
    <location>
        <begin position="1374"/>
        <end position="1413"/>
    </location>
</feature>
<feature type="compositionally biased region" description="Polar residues" evidence="1">
    <location>
        <begin position="1374"/>
        <end position="1396"/>
    </location>
</feature>
<dbReference type="EMBL" id="JABEXW010000015">
    <property type="protein sequence ID" value="KAF4973514.1"/>
    <property type="molecule type" value="Genomic_DNA"/>
</dbReference>
<keyword evidence="3" id="KW-1185">Reference proteome</keyword>
<dbReference type="Proteomes" id="UP000622797">
    <property type="component" value="Unassembled WGS sequence"/>
</dbReference>
<gene>
    <name evidence="2" type="ORF">FSARC_211</name>
</gene>
<proteinExistence type="predicted"/>
<evidence type="ECO:0000313" key="2">
    <source>
        <dbReference type="EMBL" id="KAF4973514.1"/>
    </source>
</evidence>
<feature type="region of interest" description="Disordered" evidence="1">
    <location>
        <begin position="1321"/>
        <end position="1340"/>
    </location>
</feature>
<organism evidence="2 3">
    <name type="scientific">Fusarium sarcochroum</name>
    <dbReference type="NCBI Taxonomy" id="1208366"/>
    <lineage>
        <taxon>Eukaryota</taxon>
        <taxon>Fungi</taxon>
        <taxon>Dikarya</taxon>
        <taxon>Ascomycota</taxon>
        <taxon>Pezizomycotina</taxon>
        <taxon>Sordariomycetes</taxon>
        <taxon>Hypocreomycetidae</taxon>
        <taxon>Hypocreales</taxon>
        <taxon>Nectriaceae</taxon>
        <taxon>Fusarium</taxon>
        <taxon>Fusarium lateritium species complex</taxon>
    </lineage>
</organism>
<evidence type="ECO:0000256" key="1">
    <source>
        <dbReference type="SAM" id="MobiDB-lite"/>
    </source>
</evidence>
<dbReference type="SUPFAM" id="SSF55874">
    <property type="entry name" value="ATPase domain of HSP90 chaperone/DNA topoisomerase II/histidine kinase"/>
    <property type="match status" value="1"/>
</dbReference>
<reference evidence="2" key="1">
    <citation type="journal article" date="2020" name="BMC Genomics">
        <title>Correction to: Identification and distribution of gene clusters required for synthesis of sphingolipid metabolism inhibitors in diverse species of the filamentous fungus Fusarium.</title>
        <authorList>
            <person name="Kim H.S."/>
            <person name="Lohmar J.M."/>
            <person name="Busman M."/>
            <person name="Brown D.W."/>
            <person name="Naumann T.A."/>
            <person name="Divon H.H."/>
            <person name="Lysoe E."/>
            <person name="Uhlig S."/>
            <person name="Proctor R.H."/>
        </authorList>
    </citation>
    <scope>NUCLEOTIDE SEQUENCE</scope>
    <source>
        <strain evidence="2">NRRL 20472</strain>
    </source>
</reference>
<feature type="compositionally biased region" description="Polar residues" evidence="1">
    <location>
        <begin position="1403"/>
        <end position="1413"/>
    </location>
</feature>
<dbReference type="InterPro" id="IPR052957">
    <property type="entry name" value="Auxin_embryo_med"/>
</dbReference>
<accession>A0A8H4UC58</accession>
<sequence>MMEPADILQANRTRARQFVQSLGRKNGYVEQKYWDELTEESHEVFSEAFGGLLGSLEPAIKALAKSLYSSNAQFIFELLQNAEDNEFRHAQQPAYVSFHMCRDKLVVECNEDGFTEENLRAICDIGRSSKQGAQGFIGEKGIGFKSVFMAAYRVHIQSGFYSFAFEHHPKDSGIGMIRPMWQDPVEELPPHLTRITLYLHTKNDVENPARQRDNIRRQLRELNGDVLLFMRHLKKVRIVIDEKKRQTSTTFTKNEANQDRTTILKAVKEGHRLRTSSVDYFIAKRRVCNLSKNENRTYSEYEEQQKAYSTADVVLAFPLSPNSVPTIKSQKVFAFLPVKTAGFSFLIQSDFMTNASREGIVITAQRNIDLLDGICDTFMQAMMKFCQHSDMQYTWMRYLPNKDGDAYDSFWSQLVEKIEFRIRTTPLIRPDSGGSLQLITKLRQPRPSYADQQNNLLLRDVEPELSLSRHYMAQDVSTLNNYGMSGFFWKDFVNMVQQDLASNSSWIKLRTSDQYLQSKVASKLDHFLRETQHETTRTSIRRLPILPLQDGRWVAATVGIQMYFPDTEGLSIPGDLQFNLISSDWAARSESRDLFSRLGVRSLRVDRVREAILQRHQYYRLKGGTRLIQYYADQLKFLFSTHHPIVHKQPQYTGVVLINRNKAQQVPIKEDIYLPGDGPLGPQELLKPKKSDDGPLKTGLAPKLDFVHNVYLKAPKTPHQHDLDWYDWLVEYIGVRRSLRLTNMDSSAPDLSEACYYVAEHRPEKFIALLYDRWQEESKNLKGNSPLLEKLKDIEVLCQGHCMVPLQNTYLPLPHLTSQASRFLTKARFPFLQLEASPEAKLDNEIWSSLARELGIGNEDDLEFFLDILSTIRNTNSKHRSYLKRVLALYNKIYGLYLQTFVLKERFIKAVRTESQVFSWVFAVKCLWEAPSCMRSVYPLKARIQSVFAQSPAELSALDSFFTNVLAIPNCGYTNIIQELEFLSGSGQTEDLSVTDKRNIKLYFSRKSLIYSDKVNGSWHKTSQCLWSSETEMHGWAILESHYTDLRRFFVELLGVKTLSLELVYNELLQLGSSPDTTINQVKANIWTLNTFITISSTLPDAAKLRNSKILPVKHPQGPETICDSTTDFAIVDRMHLGSLFEHRVPTLGFTFDERAPELKAPAKNHSRHASGGLDQKRMHCIGKVSRNEYSDVANPRLEPGNALYQTLKNAQVYETDGIASTLTLSVGELSHEVQKSRCELHIQYDGSLLEIFVPRNKTDQESCYARRLPLHLFDWLMSNPGRGEEKYEKGKRVTVSILNASSPVVSMILEDEGIALGDLDAESEDGTEPEVTRVTGDGPAVEVSQGASIVNDNTEYGNGATSPTLVEADLGETSSLATPTSSRSNSPVRQNTSTIRGHAPSTPASRSQAISSHQWGSPSILEETTIAQATTYLHTRNQQPASHVIPASPGTAELERSQYQALLERVVTAARATPRLPSQGAFDMTGMSSALPVLGTDHGSYDGPGSIYRFRSTSQLERDKKIGVAGELYVFELLKNLEPRLPGFSLENWKSTIRGYAQAHPEYANIQSPAGSRETADLVYDDLESTLTSLFIDNGYLTKEDWEGKKPTYLLEVKSTTGPCHAPFFMSKRQYQRIYDHQHDASTVYVVLRVFNVGKASVQLRVYVNPAQLEEDDQLVFAAETLSVIPSA</sequence>
<evidence type="ECO:0000313" key="3">
    <source>
        <dbReference type="Proteomes" id="UP000622797"/>
    </source>
</evidence>
<dbReference type="OrthoDB" id="1262810at2759"/>